<organism evidence="1 2">
    <name type="scientific">Eisenbergiella tayi</name>
    <dbReference type="NCBI Taxonomy" id="1432052"/>
    <lineage>
        <taxon>Bacteria</taxon>
        <taxon>Bacillati</taxon>
        <taxon>Bacillota</taxon>
        <taxon>Clostridia</taxon>
        <taxon>Lachnospirales</taxon>
        <taxon>Lachnospiraceae</taxon>
        <taxon>Eisenbergiella</taxon>
    </lineage>
</organism>
<dbReference type="Pfam" id="PF24741">
    <property type="entry name" value="AlkZ-rel"/>
    <property type="match status" value="1"/>
</dbReference>
<reference evidence="1 2" key="1">
    <citation type="submission" date="2016-07" db="EMBL/GenBank/DDBJ databases">
        <title>Characterization of isolates of Eisenbergiella tayi derived from blood cultures, using whole genome sequencing.</title>
        <authorList>
            <person name="Burdz T."/>
            <person name="Wiebe D."/>
            <person name="Huynh C."/>
            <person name="Bernard K."/>
        </authorList>
    </citation>
    <scope>NUCLEOTIDE SEQUENCE [LARGE SCALE GENOMIC DNA]</scope>
    <source>
        <strain evidence="1 2">NML 110608</strain>
    </source>
</reference>
<dbReference type="PATRIC" id="fig|1432052.4.peg.5793"/>
<evidence type="ECO:0000313" key="1">
    <source>
        <dbReference type="EMBL" id="ODM04403.1"/>
    </source>
</evidence>
<evidence type="ECO:0000313" key="2">
    <source>
        <dbReference type="Proteomes" id="UP000094067"/>
    </source>
</evidence>
<dbReference type="AlphaFoldDB" id="A0A1E3A6M3"/>
<dbReference type="Proteomes" id="UP000094067">
    <property type="component" value="Unassembled WGS sequence"/>
</dbReference>
<dbReference type="EMBL" id="MCGH01000003">
    <property type="protein sequence ID" value="ODM04403.1"/>
    <property type="molecule type" value="Genomic_DNA"/>
</dbReference>
<accession>A0A1E3A6M3</accession>
<comment type="caution">
    <text evidence="1">The sequence shown here is derived from an EMBL/GenBank/DDBJ whole genome shotgun (WGS) entry which is preliminary data.</text>
</comment>
<gene>
    <name evidence="1" type="ORF">BEI61_05210</name>
</gene>
<sequence>MREINHFNDFIKELRTVGFTIGGENGEGVFTLSDAFGESIAWHTEDPETDPWEWRIRVLDEYTDIAYGKLFFRKSGYITKEWYPYFLAVRRGKKELQEEYEEGNVTIMAKRIYDVLSEEKELPVHLLKQYGGFSGEDKSGFDKALTQLQMDFYISICGRARKRSRSGEEYGWSSTVFCLTENLFGEEVFRKAGKLSYEQAFKRIEKQIYLQNPQARSAKVNKFITG</sequence>
<dbReference type="RefSeq" id="WP_069154553.1">
    <property type="nucleotide sequence ID" value="NZ_DAWDRA010000645.1"/>
</dbReference>
<protein>
    <submittedName>
        <fullName evidence="1">Uncharacterized protein</fullName>
    </submittedName>
</protein>
<dbReference type="InterPro" id="IPR056298">
    <property type="entry name" value="AlkZ-rel"/>
</dbReference>
<name>A0A1E3A6M3_9FIRM</name>
<proteinExistence type="predicted"/>